<feature type="compositionally biased region" description="Basic and acidic residues" evidence="1">
    <location>
        <begin position="13"/>
        <end position="31"/>
    </location>
</feature>
<accession>A0A5E4QUX7</accession>
<evidence type="ECO:0000313" key="2">
    <source>
        <dbReference type="EMBL" id="VVD02187.1"/>
    </source>
</evidence>
<dbReference type="EMBL" id="FZQP02005877">
    <property type="protein sequence ID" value="VVD02187.1"/>
    <property type="molecule type" value="Genomic_DNA"/>
</dbReference>
<protein>
    <submittedName>
        <fullName evidence="2">Uncharacterized protein</fullName>
    </submittedName>
</protein>
<feature type="region of interest" description="Disordered" evidence="1">
    <location>
        <begin position="1"/>
        <end position="60"/>
    </location>
</feature>
<name>A0A5E4QUX7_9NEOP</name>
<proteinExistence type="predicted"/>
<sequence length="525" mass="59055">MVYLVGVGRPQQRRREPARQHVLVDAHDGARPPRQQPPEEGGARGQHGRVHGHLARAEPVRAARRARARAAPRQPRVARLACAHLTITRGHGCGARGRRATYRCPAAGQQDGAVRRQREARAAQLHVWGEARVAQARQVGGQRARGLAGQRRLRVQVAQRGQRLQLLAQHHHLGRPPRRHHGAQEARVLAAALGPGVPRAPRGRREPPPQRAQSGAARLLLPLPGTRDEYVPYNVGHGGRGSAHSSVARVADLQHTHTLYCTHYRRSTPLSNKHLLPLERGAHVVPRAAHTQTAQQPAHPPPPPPAAITCPDLEHSGDMPLTGRWTQNCPELLVKFDLHDTVKPCETKQILFLSEIFQVKLVSCDVNNTLNNITVENSDFSACSIDKYHPPLEINFEHNFRNADYEVINRELAEIKWEILFSSFDNQYAIMKQKIVRAPLHSYYTEEKWSPTPSTSGIQNTHTISRTTSEVLYSVSDIWYDFHLTKMTQYLTKIMIYQKFVKKSYSLMVLPLKLILYHNQAKSFS</sequence>
<gene>
    <name evidence="2" type="ORF">LSINAPIS_LOCUS12456</name>
</gene>
<dbReference type="Proteomes" id="UP000324832">
    <property type="component" value="Unassembled WGS sequence"/>
</dbReference>
<reference evidence="2 3" key="1">
    <citation type="submission" date="2017-07" db="EMBL/GenBank/DDBJ databases">
        <authorList>
            <person name="Talla V."/>
            <person name="Backstrom N."/>
        </authorList>
    </citation>
    <scope>NUCLEOTIDE SEQUENCE [LARGE SCALE GENOMIC DNA]</scope>
</reference>
<feature type="region of interest" description="Disordered" evidence="1">
    <location>
        <begin position="193"/>
        <end position="217"/>
    </location>
</feature>
<evidence type="ECO:0000313" key="3">
    <source>
        <dbReference type="Proteomes" id="UP000324832"/>
    </source>
</evidence>
<keyword evidence="3" id="KW-1185">Reference proteome</keyword>
<dbReference type="AlphaFoldDB" id="A0A5E4QUX7"/>
<evidence type="ECO:0000256" key="1">
    <source>
        <dbReference type="SAM" id="MobiDB-lite"/>
    </source>
</evidence>
<organism evidence="2 3">
    <name type="scientific">Leptidea sinapis</name>
    <dbReference type="NCBI Taxonomy" id="189913"/>
    <lineage>
        <taxon>Eukaryota</taxon>
        <taxon>Metazoa</taxon>
        <taxon>Ecdysozoa</taxon>
        <taxon>Arthropoda</taxon>
        <taxon>Hexapoda</taxon>
        <taxon>Insecta</taxon>
        <taxon>Pterygota</taxon>
        <taxon>Neoptera</taxon>
        <taxon>Endopterygota</taxon>
        <taxon>Lepidoptera</taxon>
        <taxon>Glossata</taxon>
        <taxon>Ditrysia</taxon>
        <taxon>Papilionoidea</taxon>
        <taxon>Pieridae</taxon>
        <taxon>Dismorphiinae</taxon>
        <taxon>Leptidea</taxon>
    </lineage>
</organism>